<sequence>MSKHALVLGASGITGWATVNELLTDHPDAQQFSKVTALTNRVLPWDISKWPQNSKLNVVSGIDLLDGTQEDLETNLKNVISNINTVTHVFFNAYKFSSNMVEQSRSNADMLERCVTAAESLCPAFEFIVLPTGGKSYGFHLLESFPFRDSLPLKEDLPRIPEPHASELFYYWQVDRLKDLASGKKWTYCEIRPDMVVGFVPNNNAHCLAQVLAVYLSLYAHINGQGSSVPFPGNDKSWTIQSNDSSQDIVARFSIFASLRPHAAGEGRAFNVADRVRPSSWSVKWPVICSFFSLKGVGPTENSVSPSEFMEKNAGIWQRLVAEKGLRPSSLDNDKANVKFPEYIMSLFTFNRVMSLEAMRHAGFTEEADEKTSWFLAFQRFRDAKIIP</sequence>
<protein>
    <recommendedName>
        <fullName evidence="1">PRISE-like Rossmann-fold domain-containing protein</fullName>
    </recommendedName>
</protein>
<comment type="caution">
    <text evidence="2">The sequence shown here is derived from an EMBL/GenBank/DDBJ whole genome shotgun (WGS) entry which is preliminary data.</text>
</comment>
<dbReference type="CDD" id="cd08948">
    <property type="entry name" value="5beta-POR_like_SDR_a"/>
    <property type="match status" value="1"/>
</dbReference>
<proteinExistence type="predicted"/>
<dbReference type="Proteomes" id="UP001642406">
    <property type="component" value="Unassembled WGS sequence"/>
</dbReference>
<evidence type="ECO:0000313" key="2">
    <source>
        <dbReference type="EMBL" id="CAK7221530.1"/>
    </source>
</evidence>
<accession>A0ABP0BPG3</accession>
<dbReference type="Pfam" id="PF22917">
    <property type="entry name" value="PRISE"/>
    <property type="match status" value="1"/>
</dbReference>
<evidence type="ECO:0000313" key="3">
    <source>
        <dbReference type="Proteomes" id="UP001642406"/>
    </source>
</evidence>
<dbReference type="EMBL" id="CAWUHC010000035">
    <property type="protein sequence ID" value="CAK7221530.1"/>
    <property type="molecule type" value="Genomic_DNA"/>
</dbReference>
<dbReference type="Gene3D" id="3.40.50.720">
    <property type="entry name" value="NAD(P)-binding Rossmann-like Domain"/>
    <property type="match status" value="1"/>
</dbReference>
<dbReference type="InterPro" id="IPR055222">
    <property type="entry name" value="PRISE-like_Rossmann-fold"/>
</dbReference>
<dbReference type="PANTHER" id="PTHR32487:SF8">
    <property type="entry name" value="NAD-DEPENDENT EPIMERASE_DEHYDRATASE DOMAIN-CONTAINING PROTEIN"/>
    <property type="match status" value="1"/>
</dbReference>
<gene>
    <name evidence="2" type="ORF">SBRCBS47491_004556</name>
</gene>
<name>A0ABP0BPG3_9PEZI</name>
<reference evidence="2 3" key="1">
    <citation type="submission" date="2024-01" db="EMBL/GenBank/DDBJ databases">
        <authorList>
            <person name="Allen C."/>
            <person name="Tagirdzhanova G."/>
        </authorList>
    </citation>
    <scope>NUCLEOTIDE SEQUENCE [LARGE SCALE GENOMIC DNA]</scope>
</reference>
<keyword evidence="3" id="KW-1185">Reference proteome</keyword>
<dbReference type="InterPro" id="IPR036291">
    <property type="entry name" value="NAD(P)-bd_dom_sf"/>
</dbReference>
<organism evidence="2 3">
    <name type="scientific">Sporothrix bragantina</name>
    <dbReference type="NCBI Taxonomy" id="671064"/>
    <lineage>
        <taxon>Eukaryota</taxon>
        <taxon>Fungi</taxon>
        <taxon>Dikarya</taxon>
        <taxon>Ascomycota</taxon>
        <taxon>Pezizomycotina</taxon>
        <taxon>Sordariomycetes</taxon>
        <taxon>Sordariomycetidae</taxon>
        <taxon>Ophiostomatales</taxon>
        <taxon>Ophiostomataceae</taxon>
        <taxon>Sporothrix</taxon>
    </lineage>
</organism>
<feature type="domain" description="PRISE-like Rossmann-fold" evidence="1">
    <location>
        <begin position="5"/>
        <end position="388"/>
    </location>
</feature>
<evidence type="ECO:0000259" key="1">
    <source>
        <dbReference type="Pfam" id="PF22917"/>
    </source>
</evidence>
<dbReference type="SUPFAM" id="SSF51735">
    <property type="entry name" value="NAD(P)-binding Rossmann-fold domains"/>
    <property type="match status" value="1"/>
</dbReference>
<dbReference type="PANTHER" id="PTHR32487">
    <property type="entry name" value="3-OXO-DELTA(4,5)-STEROID 5-BETA-REDUCTASE"/>
    <property type="match status" value="1"/>
</dbReference>